<dbReference type="AlphaFoldDB" id="A0A0F9HCH6"/>
<dbReference type="Pfam" id="PF00384">
    <property type="entry name" value="Molybdopterin"/>
    <property type="match status" value="1"/>
</dbReference>
<dbReference type="InterPro" id="IPR006963">
    <property type="entry name" value="Mopterin_OxRdtase_4Fe-4S_dom"/>
</dbReference>
<keyword evidence="8" id="KW-1133">Transmembrane helix</keyword>
<keyword evidence="1" id="KW-0004">4Fe-4S</keyword>
<keyword evidence="5" id="KW-0560">Oxidoreductase</keyword>
<keyword evidence="7" id="KW-0411">Iron-sulfur</keyword>
<feature type="transmembrane region" description="Helical" evidence="8">
    <location>
        <begin position="56"/>
        <end position="75"/>
    </location>
</feature>
<dbReference type="PANTHER" id="PTHR43742">
    <property type="entry name" value="TRIMETHYLAMINE-N-OXIDE REDUCTASE"/>
    <property type="match status" value="1"/>
</dbReference>
<organism evidence="10">
    <name type="scientific">marine sediment metagenome</name>
    <dbReference type="NCBI Taxonomy" id="412755"/>
    <lineage>
        <taxon>unclassified sequences</taxon>
        <taxon>metagenomes</taxon>
        <taxon>ecological metagenomes</taxon>
    </lineage>
</organism>
<dbReference type="InterPro" id="IPR050612">
    <property type="entry name" value="Prok_Mopterin_Oxidored"/>
</dbReference>
<evidence type="ECO:0000256" key="4">
    <source>
        <dbReference type="ARBA" id="ARBA00022729"/>
    </source>
</evidence>
<comment type="caution">
    <text evidence="10">The sequence shown here is derived from an EMBL/GenBank/DDBJ whole genome shotgun (WGS) entry which is preliminary data.</text>
</comment>
<dbReference type="InterPro" id="IPR006656">
    <property type="entry name" value="Mopterin_OxRdtase"/>
</dbReference>
<evidence type="ECO:0000256" key="3">
    <source>
        <dbReference type="ARBA" id="ARBA00022723"/>
    </source>
</evidence>
<dbReference type="GO" id="GO:0016491">
    <property type="term" value="F:oxidoreductase activity"/>
    <property type="evidence" value="ECO:0007669"/>
    <property type="project" value="UniProtKB-KW"/>
</dbReference>
<dbReference type="GO" id="GO:0046872">
    <property type="term" value="F:metal ion binding"/>
    <property type="evidence" value="ECO:0007669"/>
    <property type="project" value="UniProtKB-KW"/>
</dbReference>
<dbReference type="Gene3D" id="2.20.25.90">
    <property type="entry name" value="ADC-like domains"/>
    <property type="match status" value="1"/>
</dbReference>
<feature type="transmembrane region" description="Helical" evidence="8">
    <location>
        <begin position="26"/>
        <end position="50"/>
    </location>
</feature>
<dbReference type="EMBL" id="LAZR01015465">
    <property type="protein sequence ID" value="KKM12485.1"/>
    <property type="molecule type" value="Genomic_DNA"/>
</dbReference>
<proteinExistence type="predicted"/>
<dbReference type="Pfam" id="PF04879">
    <property type="entry name" value="Molybdop_Fe4S4"/>
    <property type="match status" value="1"/>
</dbReference>
<keyword evidence="4" id="KW-0732">Signal</keyword>
<protein>
    <recommendedName>
        <fullName evidence="9">4Fe-4S Mo/W bis-MGD-type domain-containing protein</fullName>
    </recommendedName>
</protein>
<gene>
    <name evidence="10" type="ORF">LCGC14_1720110</name>
</gene>
<feature type="non-terminal residue" evidence="10">
    <location>
        <position position="784"/>
    </location>
</feature>
<sequence>MSNYDNILVKLDKFTKKFYSKMLIKGALLFVVLGVLFFFVVLGVEYFLWLNSTGRLLLLFVFFSVEGFLLFRYILTPLFYLFKLRNGISNKDASLLIGTHFPNVGDKLYNLLELTEDTDQSELLLASIEQRSQDMHLIPFTKAIDLKDNLKYTKYLAIPIILLSLIWLSGNIKSFFGSANRVVNYDMAYEPPAPFRFRLLSSNLDILESEPHTIEVITEGEVQPEAVYLDIKGKMTLLKKINNNYQYTFSPPLKNTDFSFVANGIRSKNYRLNALSAPSIQTFKLVLDYPNYTGRSSEELSSTGNATFPEGTKATWEIEGLNTENIQLRATDTIESFLRNESENTKFVLSKNIYNDYSYTLSTSNKNVTDYEKLAYLFTVIRDAYPTLKIRQELDSLNPNISYYEGEASDDYKLKSIKLVYYADDSASDKQVVLLSNPNANFDRFYYTFPSGLDLDPGRMYSFYFTATDNDGIHQGKTTKSQVFSKSLLNKDQLRNEDLESQQTLIKNMGKSLDGFKEQKESLKEINQEQKEKEQMNFNDQNQVKEFLQKQQQQENLMQKFSKQLKENLEKGDKDFSPVTKKERKAIPSACWQCVARDSIVCYVEDGRLVKIEGNPQAIRNRGKICSKGQAGVNQVYDPDRILYPMVRAGERGEGKWKRVSWDEALELLTNGGEIAGQRVKGLKALRDEGHPENFMFHYGRLKGSDSNIVKDFLTTYGTGTIGNHTSICEGGKWVAQELVWGKHYDVNDVEHANVILNFGCNFFEAHTSHIQLFQRAINAVVDK</sequence>
<dbReference type="Gene3D" id="3.40.50.740">
    <property type="match status" value="1"/>
</dbReference>
<dbReference type="SUPFAM" id="SSF53706">
    <property type="entry name" value="Formate dehydrogenase/DMSO reductase, domains 1-3"/>
    <property type="match status" value="1"/>
</dbReference>
<keyword evidence="8" id="KW-0472">Membrane</keyword>
<evidence type="ECO:0000256" key="2">
    <source>
        <dbReference type="ARBA" id="ARBA00022505"/>
    </source>
</evidence>
<feature type="domain" description="4Fe-4S Mo/W bis-MGD-type" evidence="9">
    <location>
        <begin position="584"/>
        <end position="640"/>
    </location>
</feature>
<evidence type="ECO:0000256" key="8">
    <source>
        <dbReference type="SAM" id="Phobius"/>
    </source>
</evidence>
<dbReference type="SMART" id="SM00926">
    <property type="entry name" value="Molybdop_Fe4S4"/>
    <property type="match status" value="1"/>
</dbReference>
<keyword evidence="2" id="KW-0500">Molybdenum</keyword>
<reference evidence="10" key="1">
    <citation type="journal article" date="2015" name="Nature">
        <title>Complex archaea that bridge the gap between prokaryotes and eukaryotes.</title>
        <authorList>
            <person name="Spang A."/>
            <person name="Saw J.H."/>
            <person name="Jorgensen S.L."/>
            <person name="Zaremba-Niedzwiedzka K."/>
            <person name="Martijn J."/>
            <person name="Lind A.E."/>
            <person name="van Eijk R."/>
            <person name="Schleper C."/>
            <person name="Guy L."/>
            <person name="Ettema T.J."/>
        </authorList>
    </citation>
    <scope>NUCLEOTIDE SEQUENCE</scope>
</reference>
<dbReference type="PROSITE" id="PS51669">
    <property type="entry name" value="4FE4S_MOW_BIS_MGD"/>
    <property type="match status" value="1"/>
</dbReference>
<dbReference type="GO" id="GO:0051539">
    <property type="term" value="F:4 iron, 4 sulfur cluster binding"/>
    <property type="evidence" value="ECO:0007669"/>
    <property type="project" value="UniProtKB-KW"/>
</dbReference>
<keyword evidence="8" id="KW-0812">Transmembrane</keyword>
<evidence type="ECO:0000256" key="6">
    <source>
        <dbReference type="ARBA" id="ARBA00023004"/>
    </source>
</evidence>
<dbReference type="PANTHER" id="PTHR43742:SF9">
    <property type="entry name" value="TETRATHIONATE REDUCTASE SUBUNIT A"/>
    <property type="match status" value="1"/>
</dbReference>
<dbReference type="Gene3D" id="3.40.228.10">
    <property type="entry name" value="Dimethylsulfoxide Reductase, domain 2"/>
    <property type="match status" value="1"/>
</dbReference>
<evidence type="ECO:0000259" key="9">
    <source>
        <dbReference type="PROSITE" id="PS51669"/>
    </source>
</evidence>
<evidence type="ECO:0000256" key="5">
    <source>
        <dbReference type="ARBA" id="ARBA00023002"/>
    </source>
</evidence>
<feature type="transmembrane region" description="Helical" evidence="8">
    <location>
        <begin position="152"/>
        <end position="170"/>
    </location>
</feature>
<evidence type="ECO:0000256" key="1">
    <source>
        <dbReference type="ARBA" id="ARBA00022485"/>
    </source>
</evidence>
<accession>A0A0F9HCH6</accession>
<keyword evidence="3" id="KW-0479">Metal-binding</keyword>
<name>A0A0F9HCH6_9ZZZZ</name>
<evidence type="ECO:0000256" key="7">
    <source>
        <dbReference type="ARBA" id="ARBA00023014"/>
    </source>
</evidence>
<evidence type="ECO:0000313" key="10">
    <source>
        <dbReference type="EMBL" id="KKM12485.1"/>
    </source>
</evidence>
<keyword evidence="6" id="KW-0408">Iron</keyword>